<sequence>METTFITIHNLTPDANILFASDSITDVLGYLPDDVTGRSCFDYFHPDEVPVARYIHNNGVQLDKAAVLHYCRIQHSDGRWIGCECVFTIVYDVMVACTSIYRGDAKNERRAIEAPTIRRLFTSSPRDPRYHMLEYLSSKFKTDPQAGPREPRAALILNRFTRTLTVLYATNAVSTILGITPEEINGKSFYEFIQEDCLRAAVLCLESAKANDSIAYLRFWHRDPRSSKEDDDDQMDTTNQTSDAEEDEVVNIEIDRDADLSSVAQATHQRQDTNLGNVGQNQSSSFHSQPSRPIYHAYSRENTKSWETNPSSTFGQSPRTQSSISSNFFSSRREHQENSNLGQPVQAPLEIEAVVSCTSDGLVVILRRARPLIPDAEKHLVAHQMASGIFAAPWGVEPMRLPGYQERPHNHQPPFTSIDQPVHTPISASTSASEDFMRSIREVAVFAWSLTGINGSLASYSRGIPTGEAQPPGGLPIWDSRNCTPLCYNSNKNKAATMWDCIDEKSTKQRDLDESYEYLCFGGGHLYPATEGKNSSSYTLGGHNLGRETMHHPHNQSNYQPRSQTESQDQTNGCWRSTSTELDMSDPPTLSNPPHWKQ</sequence>
<keyword evidence="4" id="KW-0804">Transcription</keyword>
<comment type="subcellular location">
    <subcellularLocation>
        <location evidence="1">Nucleus</location>
    </subcellularLocation>
</comment>
<dbReference type="Proteomes" id="UP000258309">
    <property type="component" value="Unassembled WGS sequence"/>
</dbReference>
<feature type="non-terminal residue" evidence="8">
    <location>
        <position position="1"/>
    </location>
</feature>
<name>A0A3E2HQU3_SCYLI</name>
<evidence type="ECO:0000256" key="1">
    <source>
        <dbReference type="ARBA" id="ARBA00004123"/>
    </source>
</evidence>
<dbReference type="OrthoDB" id="411251at2759"/>
<dbReference type="EMBL" id="NCSJ02000006">
    <property type="protein sequence ID" value="RFU35642.1"/>
    <property type="molecule type" value="Genomic_DNA"/>
</dbReference>
<dbReference type="GO" id="GO:0000977">
    <property type="term" value="F:RNA polymerase II transcription regulatory region sequence-specific DNA binding"/>
    <property type="evidence" value="ECO:0007669"/>
    <property type="project" value="TreeGrafter"/>
</dbReference>
<dbReference type="PROSITE" id="PS50112">
    <property type="entry name" value="PAS"/>
    <property type="match status" value="2"/>
</dbReference>
<feature type="non-terminal residue" evidence="8">
    <location>
        <position position="598"/>
    </location>
</feature>
<dbReference type="Pfam" id="PF08447">
    <property type="entry name" value="PAS_3"/>
    <property type="match status" value="1"/>
</dbReference>
<dbReference type="PANTHER" id="PTHR23043">
    <property type="entry name" value="HYPOXIA-INDUCIBLE FACTOR 1 ALPHA"/>
    <property type="match status" value="1"/>
</dbReference>
<evidence type="ECO:0000256" key="3">
    <source>
        <dbReference type="ARBA" id="ARBA00023125"/>
    </source>
</evidence>
<evidence type="ECO:0000313" key="9">
    <source>
        <dbReference type="Proteomes" id="UP000258309"/>
    </source>
</evidence>
<feature type="region of interest" description="Disordered" evidence="6">
    <location>
        <begin position="304"/>
        <end position="324"/>
    </location>
</feature>
<dbReference type="STRING" id="5539.A0A3E2HQU3"/>
<feature type="region of interest" description="Disordered" evidence="6">
    <location>
        <begin position="537"/>
        <end position="598"/>
    </location>
</feature>
<dbReference type="NCBIfam" id="TIGR00229">
    <property type="entry name" value="sensory_box"/>
    <property type="match status" value="1"/>
</dbReference>
<keyword evidence="2" id="KW-0805">Transcription regulation</keyword>
<feature type="domain" description="PAS" evidence="7">
    <location>
        <begin position="1"/>
        <end position="63"/>
    </location>
</feature>
<feature type="region of interest" description="Disordered" evidence="6">
    <location>
        <begin position="261"/>
        <end position="292"/>
    </location>
</feature>
<dbReference type="SMART" id="SM00091">
    <property type="entry name" value="PAS"/>
    <property type="match status" value="2"/>
</dbReference>
<dbReference type="Gene3D" id="3.30.450.20">
    <property type="entry name" value="PAS domain"/>
    <property type="match status" value="2"/>
</dbReference>
<dbReference type="GO" id="GO:0000981">
    <property type="term" value="F:DNA-binding transcription factor activity, RNA polymerase II-specific"/>
    <property type="evidence" value="ECO:0007669"/>
    <property type="project" value="TreeGrafter"/>
</dbReference>
<feature type="region of interest" description="Disordered" evidence="6">
    <location>
        <begin position="224"/>
        <end position="249"/>
    </location>
</feature>
<protein>
    <recommendedName>
        <fullName evidence="7">PAS domain-containing protein</fullName>
    </recommendedName>
</protein>
<feature type="domain" description="PAS" evidence="7">
    <location>
        <begin position="166"/>
        <end position="196"/>
    </location>
</feature>
<dbReference type="SUPFAM" id="SSF55785">
    <property type="entry name" value="PYP-like sensor domain (PAS domain)"/>
    <property type="match status" value="2"/>
</dbReference>
<evidence type="ECO:0000256" key="6">
    <source>
        <dbReference type="SAM" id="MobiDB-lite"/>
    </source>
</evidence>
<feature type="compositionally biased region" description="Polar residues" evidence="6">
    <location>
        <begin position="262"/>
        <end position="291"/>
    </location>
</feature>
<gene>
    <name evidence="8" type="ORF">B7463_g736</name>
</gene>
<dbReference type="Pfam" id="PF13426">
    <property type="entry name" value="PAS_9"/>
    <property type="match status" value="1"/>
</dbReference>
<reference evidence="8 9" key="1">
    <citation type="submission" date="2018-05" db="EMBL/GenBank/DDBJ databases">
        <title>Draft genome sequence of Scytalidium lignicola DSM 105466, a ubiquitous saprotrophic fungus.</title>
        <authorList>
            <person name="Buettner E."/>
            <person name="Gebauer A.M."/>
            <person name="Hofrichter M."/>
            <person name="Liers C."/>
            <person name="Kellner H."/>
        </authorList>
    </citation>
    <scope>NUCLEOTIDE SEQUENCE [LARGE SCALE GENOMIC DNA]</scope>
    <source>
        <strain evidence="8 9">DSM 105466</strain>
    </source>
</reference>
<dbReference type="InterPro" id="IPR035965">
    <property type="entry name" value="PAS-like_dom_sf"/>
</dbReference>
<proteinExistence type="predicted"/>
<evidence type="ECO:0000259" key="7">
    <source>
        <dbReference type="PROSITE" id="PS50112"/>
    </source>
</evidence>
<dbReference type="CDD" id="cd00130">
    <property type="entry name" value="PAS"/>
    <property type="match status" value="2"/>
</dbReference>
<keyword evidence="3" id="KW-0238">DNA-binding</keyword>
<dbReference type="AlphaFoldDB" id="A0A3E2HQU3"/>
<dbReference type="OMA" id="GVFAAPW"/>
<dbReference type="InterPro" id="IPR000014">
    <property type="entry name" value="PAS"/>
</dbReference>
<feature type="compositionally biased region" description="Polar residues" evidence="6">
    <location>
        <begin position="555"/>
        <end position="582"/>
    </location>
</feature>
<evidence type="ECO:0000256" key="2">
    <source>
        <dbReference type="ARBA" id="ARBA00023015"/>
    </source>
</evidence>
<evidence type="ECO:0000313" key="8">
    <source>
        <dbReference type="EMBL" id="RFU35642.1"/>
    </source>
</evidence>
<keyword evidence="9" id="KW-1185">Reference proteome</keyword>
<evidence type="ECO:0000256" key="5">
    <source>
        <dbReference type="ARBA" id="ARBA00023242"/>
    </source>
</evidence>
<dbReference type="GO" id="GO:0005634">
    <property type="term" value="C:nucleus"/>
    <property type="evidence" value="ECO:0007669"/>
    <property type="project" value="UniProtKB-SubCell"/>
</dbReference>
<accession>A0A3E2HQU3</accession>
<dbReference type="PANTHER" id="PTHR23043:SF17">
    <property type="entry name" value="PROTEIN SIMILAR"/>
    <property type="match status" value="1"/>
</dbReference>
<feature type="compositionally biased region" description="Polar residues" evidence="6">
    <location>
        <begin position="305"/>
        <end position="321"/>
    </location>
</feature>
<comment type="caution">
    <text evidence="8">The sequence shown here is derived from an EMBL/GenBank/DDBJ whole genome shotgun (WGS) entry which is preliminary data.</text>
</comment>
<organism evidence="8 9">
    <name type="scientific">Scytalidium lignicola</name>
    <name type="common">Hyphomycete</name>
    <dbReference type="NCBI Taxonomy" id="5539"/>
    <lineage>
        <taxon>Eukaryota</taxon>
        <taxon>Fungi</taxon>
        <taxon>Dikarya</taxon>
        <taxon>Ascomycota</taxon>
        <taxon>Pezizomycotina</taxon>
        <taxon>Leotiomycetes</taxon>
        <taxon>Leotiomycetes incertae sedis</taxon>
        <taxon>Scytalidium</taxon>
    </lineage>
</organism>
<evidence type="ECO:0000256" key="4">
    <source>
        <dbReference type="ARBA" id="ARBA00023163"/>
    </source>
</evidence>
<dbReference type="InterPro" id="IPR013655">
    <property type="entry name" value="PAS_fold_3"/>
</dbReference>
<keyword evidence="5" id="KW-0539">Nucleus</keyword>